<accession>A0A0X3BLD5</accession>
<reference evidence="1 2" key="1">
    <citation type="submission" date="2016-01" db="EMBL/GenBank/DDBJ databases">
        <authorList>
            <person name="Manzoor S."/>
        </authorList>
    </citation>
    <scope>NUCLEOTIDE SEQUENCE [LARGE SCALE GENOMIC DNA]</scope>
    <source>
        <strain evidence="1">Methanoculleus sp MAB1</strain>
    </source>
</reference>
<evidence type="ECO:0000313" key="1">
    <source>
        <dbReference type="EMBL" id="CVK32334.1"/>
    </source>
</evidence>
<dbReference type="OrthoDB" id="107277at2157"/>
<sequence length="143" mass="16149">MGGIKDSTYLDVKKALARRFSPQEGWQFAWFPTYGNVQPECMLSRRIAGRTERVVVSVKMAPAVPMDTVEELQNQCRALVENDIRVDRAVLVVPTGANASRVPEGIDVLEMGNWQVVDGRIAWSKNIERRAFMKEELEKRGLA</sequence>
<name>A0A0X3BLD5_9EURY</name>
<dbReference type="RefSeq" id="WP_062262643.1">
    <property type="nucleotide sequence ID" value="NZ_LT158599.1"/>
</dbReference>
<dbReference type="GeneID" id="27137057"/>
<protein>
    <recommendedName>
        <fullName evidence="3">Restriction endonuclease type IV Mrr domain-containing protein</fullName>
    </recommendedName>
</protein>
<proteinExistence type="predicted"/>
<evidence type="ECO:0000313" key="2">
    <source>
        <dbReference type="Proteomes" id="UP000069850"/>
    </source>
</evidence>
<evidence type="ECO:0008006" key="3">
    <source>
        <dbReference type="Google" id="ProtNLM"/>
    </source>
</evidence>
<dbReference type="KEGG" id="mema:MMAB1_1121"/>
<gene>
    <name evidence="1" type="ORF">MMAB1_1121</name>
</gene>
<organism evidence="1 2">
    <name type="scientific">Methanoculleus bourgensis</name>
    <dbReference type="NCBI Taxonomy" id="83986"/>
    <lineage>
        <taxon>Archaea</taxon>
        <taxon>Methanobacteriati</taxon>
        <taxon>Methanobacteriota</taxon>
        <taxon>Stenosarchaea group</taxon>
        <taxon>Methanomicrobia</taxon>
        <taxon>Methanomicrobiales</taxon>
        <taxon>Methanomicrobiaceae</taxon>
        <taxon>Methanoculleus</taxon>
    </lineage>
</organism>
<dbReference type="Proteomes" id="UP000069850">
    <property type="component" value="Chromosome 1"/>
</dbReference>
<dbReference type="EMBL" id="LT158599">
    <property type="protein sequence ID" value="CVK32334.1"/>
    <property type="molecule type" value="Genomic_DNA"/>
</dbReference>
<dbReference type="AlphaFoldDB" id="A0A0X3BLD5"/>